<evidence type="ECO:0000313" key="1">
    <source>
        <dbReference type="EMBL" id="KUK81641.1"/>
    </source>
</evidence>
<name>A0A124FYM3_9BACT</name>
<protein>
    <submittedName>
        <fullName evidence="1">Uncharacterized protein</fullName>
    </submittedName>
</protein>
<comment type="caution">
    <text evidence="1">The sequence shown here is derived from an EMBL/GenBank/DDBJ whole genome shotgun (WGS) entry which is preliminary data.</text>
</comment>
<dbReference type="EMBL" id="LGGP01000044">
    <property type="protein sequence ID" value="KUK81641.1"/>
    <property type="molecule type" value="Genomic_DNA"/>
</dbReference>
<dbReference type="PATRIC" id="fig|1184387.3.peg.713"/>
<dbReference type="Proteomes" id="UP000054092">
    <property type="component" value="Unassembled WGS sequence"/>
</dbReference>
<dbReference type="AlphaFoldDB" id="A0A124FYM3"/>
<accession>A0A124FYM3</accession>
<proteinExistence type="predicted"/>
<organism evidence="1 2">
    <name type="scientific">Mesotoga prima</name>
    <dbReference type="NCBI Taxonomy" id="1184387"/>
    <lineage>
        <taxon>Bacteria</taxon>
        <taxon>Thermotogati</taxon>
        <taxon>Thermotogota</taxon>
        <taxon>Thermotogae</taxon>
        <taxon>Kosmotogales</taxon>
        <taxon>Kosmotogaceae</taxon>
        <taxon>Mesotoga</taxon>
    </lineage>
</organism>
<feature type="non-terminal residue" evidence="1">
    <location>
        <position position="1"/>
    </location>
</feature>
<sequence length="140" mass="15500">ERELRNRLLPLEIGVWIDDNGVFERLSSSSLTASYSSTDTVGKTIYINGSLTSSVLLRLAEPGTRVVIRDFSCIFVDEQTLVKYERSGGRLEVVYPANLIAVTVNPYSPTGFSVKSRELVEALEKFISVPVIDVLEETAN</sequence>
<evidence type="ECO:0000313" key="2">
    <source>
        <dbReference type="Proteomes" id="UP000054092"/>
    </source>
</evidence>
<reference evidence="2" key="1">
    <citation type="journal article" date="2015" name="MBio">
        <title>Genome-Resolved Metagenomic Analysis Reveals Roles for Candidate Phyla and Other Microbial Community Members in Biogeochemical Transformations in Oil Reservoirs.</title>
        <authorList>
            <person name="Hu P."/>
            <person name="Tom L."/>
            <person name="Singh A."/>
            <person name="Thomas B.C."/>
            <person name="Baker B.J."/>
            <person name="Piceno Y.M."/>
            <person name="Andersen G.L."/>
            <person name="Banfield J.F."/>
        </authorList>
    </citation>
    <scope>NUCLEOTIDE SEQUENCE [LARGE SCALE GENOMIC DNA]</scope>
</reference>
<gene>
    <name evidence="1" type="ORF">XD94_0384</name>
</gene>